<evidence type="ECO:0000313" key="2">
    <source>
        <dbReference type="EMBL" id="MBU3079148.1"/>
    </source>
</evidence>
<organism evidence="2 3">
    <name type="scientific">Sphingomonas quercus</name>
    <dbReference type="NCBI Taxonomy" id="2842451"/>
    <lineage>
        <taxon>Bacteria</taxon>
        <taxon>Pseudomonadati</taxon>
        <taxon>Pseudomonadota</taxon>
        <taxon>Alphaproteobacteria</taxon>
        <taxon>Sphingomonadales</taxon>
        <taxon>Sphingomonadaceae</taxon>
        <taxon>Sphingomonas</taxon>
    </lineage>
</organism>
<reference evidence="2 3" key="1">
    <citation type="submission" date="2021-06" db="EMBL/GenBank/DDBJ databases">
        <title>Sphingomonas sp. XMGL2, whole genome shotgun sequencing project.</title>
        <authorList>
            <person name="Zhao G."/>
            <person name="Shen L."/>
        </authorList>
    </citation>
    <scope>NUCLEOTIDE SEQUENCE [LARGE SCALE GENOMIC DNA]</scope>
    <source>
        <strain evidence="2 3">XMGL2</strain>
    </source>
</reference>
<proteinExistence type="predicted"/>
<feature type="region of interest" description="Disordered" evidence="1">
    <location>
        <begin position="25"/>
        <end position="45"/>
    </location>
</feature>
<dbReference type="Proteomes" id="UP000776276">
    <property type="component" value="Unassembled WGS sequence"/>
</dbReference>
<protein>
    <submittedName>
        <fullName evidence="2">Uncharacterized protein</fullName>
    </submittedName>
</protein>
<dbReference type="RefSeq" id="WP_216326691.1">
    <property type="nucleotide sequence ID" value="NZ_JAHKRT010000008.1"/>
</dbReference>
<dbReference type="EMBL" id="JAHKRT010000008">
    <property type="protein sequence ID" value="MBU3079148.1"/>
    <property type="molecule type" value="Genomic_DNA"/>
</dbReference>
<name>A0ABS6BLG2_9SPHN</name>
<comment type="caution">
    <text evidence="2">The sequence shown here is derived from an EMBL/GenBank/DDBJ whole genome shotgun (WGS) entry which is preliminary data.</text>
</comment>
<evidence type="ECO:0000256" key="1">
    <source>
        <dbReference type="SAM" id="MobiDB-lite"/>
    </source>
</evidence>
<gene>
    <name evidence="2" type="ORF">KOF26_14910</name>
</gene>
<evidence type="ECO:0000313" key="3">
    <source>
        <dbReference type="Proteomes" id="UP000776276"/>
    </source>
</evidence>
<sequence length="93" mass="9475">MLPIELYFQAGTLAGLRGHGFATQTSPFDWSPNPEDGVSGDGFPENVCEGADTNGALIVTPDPEIKFRAKLIGVHASPDAGACGGMDAGSSPA</sequence>
<accession>A0ABS6BLG2</accession>
<keyword evidence="3" id="KW-1185">Reference proteome</keyword>